<evidence type="ECO:0000256" key="4">
    <source>
        <dbReference type="ARBA" id="ARBA00022741"/>
    </source>
</evidence>
<comment type="function">
    <text evidence="1 9">May be involved in recombinational repair of damaged DNA.</text>
</comment>
<dbReference type="PANTHER" id="PTHR11059">
    <property type="entry name" value="DNA REPAIR PROTEIN RECN"/>
    <property type="match status" value="1"/>
</dbReference>
<dbReference type="Gene3D" id="3.40.50.300">
    <property type="entry name" value="P-loop containing nucleotide triphosphate hydrolases"/>
    <property type="match status" value="2"/>
</dbReference>
<dbReference type="AlphaFoldDB" id="A0A1M6FAB7"/>
<evidence type="ECO:0000256" key="3">
    <source>
        <dbReference type="ARBA" id="ARBA00021315"/>
    </source>
</evidence>
<dbReference type="OrthoDB" id="9806954at2"/>
<dbReference type="InterPro" id="IPR003395">
    <property type="entry name" value="RecF/RecN/SMC_N"/>
</dbReference>
<protein>
    <recommendedName>
        <fullName evidence="3 9">DNA repair protein RecN</fullName>
    </recommendedName>
    <alternativeName>
        <fullName evidence="8 9">Recombination protein N</fullName>
    </alternativeName>
</protein>
<gene>
    <name evidence="12" type="ORF">SAMN02745691_01090</name>
</gene>
<dbReference type="FunFam" id="3.40.50.300:FF:000356">
    <property type="entry name" value="DNA repair protein RecN"/>
    <property type="match status" value="1"/>
</dbReference>
<evidence type="ECO:0000256" key="10">
    <source>
        <dbReference type="SAM" id="Coils"/>
    </source>
</evidence>
<keyword evidence="7 9" id="KW-0234">DNA repair</keyword>
<dbReference type="RefSeq" id="WP_073993347.1">
    <property type="nucleotide sequence ID" value="NZ_FQYT01000009.1"/>
</dbReference>
<dbReference type="Proteomes" id="UP000184342">
    <property type="component" value="Unassembled WGS sequence"/>
</dbReference>
<dbReference type="SUPFAM" id="SSF52540">
    <property type="entry name" value="P-loop containing nucleoside triphosphate hydrolases"/>
    <property type="match status" value="1"/>
</dbReference>
<keyword evidence="4" id="KW-0547">Nucleotide-binding</keyword>
<evidence type="ECO:0000313" key="13">
    <source>
        <dbReference type="Proteomes" id="UP000184342"/>
    </source>
</evidence>
<evidence type="ECO:0000256" key="9">
    <source>
        <dbReference type="PIRNR" id="PIRNR003128"/>
    </source>
</evidence>
<evidence type="ECO:0000256" key="2">
    <source>
        <dbReference type="ARBA" id="ARBA00009441"/>
    </source>
</evidence>
<evidence type="ECO:0000256" key="8">
    <source>
        <dbReference type="ARBA" id="ARBA00033408"/>
    </source>
</evidence>
<evidence type="ECO:0000256" key="7">
    <source>
        <dbReference type="ARBA" id="ARBA00023204"/>
    </source>
</evidence>
<proteinExistence type="inferred from homology"/>
<accession>A0A1M6FAB7</accession>
<dbReference type="GO" id="GO:0043590">
    <property type="term" value="C:bacterial nucleoid"/>
    <property type="evidence" value="ECO:0007669"/>
    <property type="project" value="TreeGrafter"/>
</dbReference>
<dbReference type="GO" id="GO:0006310">
    <property type="term" value="P:DNA recombination"/>
    <property type="evidence" value="ECO:0007669"/>
    <property type="project" value="InterPro"/>
</dbReference>
<evidence type="ECO:0000256" key="5">
    <source>
        <dbReference type="ARBA" id="ARBA00022763"/>
    </source>
</evidence>
<dbReference type="PANTHER" id="PTHR11059:SF0">
    <property type="entry name" value="DNA REPAIR PROTEIN RECN"/>
    <property type="match status" value="1"/>
</dbReference>
<feature type="coiled-coil region" evidence="10">
    <location>
        <begin position="153"/>
        <end position="187"/>
    </location>
</feature>
<sequence length="557" mass="62763">MLVNLHVKNLALIRDIDISFGEGLNILTGETGAGKSIILGSINAALGGKVSSDLIRTGADHALVELVFQTEDPHVRHCLQKEDISFENGQIIISRKITNGHSISKVNGVTVTLSKLRQITSDLVDIHGQHDHQSLLNKSRHIEILDTYGGTEIADLAGQVSDKYREIRRLKQELEGYNLDEEQRLREMSLYEYELNEIDNAHLIIDEDESLESEYKKLSNGMKIMEVLSSVESLNIGDEMGEAVKSLKNISNYDERLQEHYDQLLELESIFSDFMRGINLYMGEFSYDEQAVYEVENRLNLINKMKSKYGKSISKILAYGEEAASRLEVLKDFETRKSCLENVIEKEMAKLTEIAISLSVLRKEAAERLEKEIRKSLEDLNFNDVRFEIEFVPLAEASQKGIDGVEFMISTNPGEPIRPLKDVASGGELSRIMLAIKTIMAQKDNINTLIFDEIDTGISGRTAGQVARKLSHVSRNHQVICITHLPQIASMADLHFRIDKRVNEGATIVEVNRLDREESIDELSRILGGIHITDTVRHNASEMLDEAEKLKKSFTPV</sequence>
<dbReference type="CDD" id="cd03241">
    <property type="entry name" value="ABC_RecN"/>
    <property type="match status" value="2"/>
</dbReference>
<evidence type="ECO:0000256" key="1">
    <source>
        <dbReference type="ARBA" id="ARBA00003618"/>
    </source>
</evidence>
<evidence type="ECO:0000256" key="6">
    <source>
        <dbReference type="ARBA" id="ARBA00022840"/>
    </source>
</evidence>
<dbReference type="InterPro" id="IPR027417">
    <property type="entry name" value="P-loop_NTPase"/>
</dbReference>
<dbReference type="Pfam" id="PF02463">
    <property type="entry name" value="SMC_N"/>
    <property type="match status" value="1"/>
</dbReference>
<dbReference type="GO" id="GO:0006281">
    <property type="term" value="P:DNA repair"/>
    <property type="evidence" value="ECO:0007669"/>
    <property type="project" value="UniProtKB-KW"/>
</dbReference>
<keyword evidence="5 9" id="KW-0227">DNA damage</keyword>
<dbReference type="EMBL" id="FQYT01000009">
    <property type="protein sequence ID" value="SHI94613.1"/>
    <property type="molecule type" value="Genomic_DNA"/>
</dbReference>
<comment type="similarity">
    <text evidence="2 9">Belongs to the RecN family.</text>
</comment>
<keyword evidence="6" id="KW-0067">ATP-binding</keyword>
<dbReference type="NCBIfam" id="TIGR00634">
    <property type="entry name" value="recN"/>
    <property type="match status" value="1"/>
</dbReference>
<keyword evidence="13" id="KW-1185">Reference proteome</keyword>
<keyword evidence="10" id="KW-0175">Coiled coil</keyword>
<evidence type="ECO:0000313" key="12">
    <source>
        <dbReference type="EMBL" id="SHI94613.1"/>
    </source>
</evidence>
<reference evidence="12 13" key="1">
    <citation type="submission" date="2016-11" db="EMBL/GenBank/DDBJ databases">
        <authorList>
            <person name="Jaros S."/>
            <person name="Januszkiewicz K."/>
            <person name="Wedrychowicz H."/>
        </authorList>
    </citation>
    <scope>NUCLEOTIDE SEQUENCE [LARGE SCALE GENOMIC DNA]</scope>
    <source>
        <strain evidence="12 13">DSM 15970</strain>
    </source>
</reference>
<dbReference type="GO" id="GO:0005524">
    <property type="term" value="F:ATP binding"/>
    <property type="evidence" value="ECO:0007669"/>
    <property type="project" value="UniProtKB-KW"/>
</dbReference>
<feature type="domain" description="RecF/RecN/SMC N-terminal" evidence="11">
    <location>
        <begin position="5"/>
        <end position="500"/>
    </location>
</feature>
<organism evidence="12 13">
    <name type="scientific">Parasporobacterium paucivorans DSM 15970</name>
    <dbReference type="NCBI Taxonomy" id="1122934"/>
    <lineage>
        <taxon>Bacteria</taxon>
        <taxon>Bacillati</taxon>
        <taxon>Bacillota</taxon>
        <taxon>Clostridia</taxon>
        <taxon>Lachnospirales</taxon>
        <taxon>Lachnospiraceae</taxon>
        <taxon>Parasporobacterium</taxon>
    </lineage>
</organism>
<evidence type="ECO:0000259" key="11">
    <source>
        <dbReference type="Pfam" id="PF02463"/>
    </source>
</evidence>
<dbReference type="PIRSF" id="PIRSF003128">
    <property type="entry name" value="RecN"/>
    <property type="match status" value="1"/>
</dbReference>
<name>A0A1M6FAB7_9FIRM</name>
<dbReference type="GO" id="GO:0009432">
    <property type="term" value="P:SOS response"/>
    <property type="evidence" value="ECO:0007669"/>
    <property type="project" value="TreeGrafter"/>
</dbReference>
<dbReference type="InterPro" id="IPR004604">
    <property type="entry name" value="DNA_recomb/repair_RecN"/>
</dbReference>
<dbReference type="STRING" id="1122934.SAMN02745691_01090"/>